<dbReference type="OrthoDB" id="9800607at2"/>
<dbReference type="GO" id="GO:0046872">
    <property type="term" value="F:metal ion binding"/>
    <property type="evidence" value="ECO:0007669"/>
    <property type="project" value="InterPro"/>
</dbReference>
<gene>
    <name evidence="3" type="ORF">DSCW_36030</name>
</gene>
<keyword evidence="4" id="KW-1185">Reference proteome</keyword>
<dbReference type="SMART" id="SM00849">
    <property type="entry name" value="Lactamase_B"/>
    <property type="match status" value="1"/>
</dbReference>
<dbReference type="PANTHER" id="PTHR43717:SF1">
    <property type="entry name" value="ANAEROBIC NITRIC OXIDE REDUCTASE FLAVORUBREDOXIN"/>
    <property type="match status" value="1"/>
</dbReference>
<dbReference type="InterPro" id="IPR008254">
    <property type="entry name" value="Flavodoxin/NO_synth"/>
</dbReference>
<proteinExistence type="inferred from homology"/>
<dbReference type="Proteomes" id="UP000427769">
    <property type="component" value="Chromosome"/>
</dbReference>
<dbReference type="AlphaFoldDB" id="A0A5K7Z369"/>
<dbReference type="CDD" id="cd07709">
    <property type="entry name" value="flavodiiron_proteins_MBL-fold"/>
    <property type="match status" value="1"/>
</dbReference>
<accession>A0A5K7Z369</accession>
<dbReference type="InterPro" id="IPR016440">
    <property type="entry name" value="Rubredoxin-O_OxRdtase"/>
</dbReference>
<dbReference type="Gene3D" id="3.60.15.10">
    <property type="entry name" value="Ribonuclease Z/Hydroxyacylglutathione hydrolase-like"/>
    <property type="match status" value="1"/>
</dbReference>
<organism evidence="3 4">
    <name type="scientific">Desulfosarcina widdelii</name>
    <dbReference type="NCBI Taxonomy" id="947919"/>
    <lineage>
        <taxon>Bacteria</taxon>
        <taxon>Pseudomonadati</taxon>
        <taxon>Thermodesulfobacteriota</taxon>
        <taxon>Desulfobacteria</taxon>
        <taxon>Desulfobacterales</taxon>
        <taxon>Desulfosarcinaceae</taxon>
        <taxon>Desulfosarcina</taxon>
    </lineage>
</organism>
<dbReference type="GO" id="GO:0016491">
    <property type="term" value="F:oxidoreductase activity"/>
    <property type="evidence" value="ECO:0007669"/>
    <property type="project" value="InterPro"/>
</dbReference>
<sequence>MNIQKVIDDVYRFSVNIEDKDYLFEGLWPIPNGISINGYLIKGDKNVIIDLTQDIFNFPREITHQIEESQITIEKIDIIIMNHMEPDHSGWLREFCKKNSKAVIYCSKKAVPLLQAFSSVPPERAVAISDGMVLTVGDYELQFFDTPNIHWPETMMTYERKRKILFSCDAFGSYGRVDENAIFDDQIDGEKHQFFEQESLRYYANIVATFSSFVLKGLEKLKGFDVEVICPSHGIIWRENPAEIIDHYKRYAEYSKGPAELEVAVVWSSMYGNTKQVLNLVIETLCKRDIPVHVFQVPGDEIGYILGSAWKSAGLIFGMPTYEYKMFPPMAHTIEELMVKKVTNKKVFRFGSFGWAGGAQKDFEARTMRSGWDILGHYEWQGTPKESDKATIQRLLEAYCDTLIAFTRQASKK</sequence>
<evidence type="ECO:0000259" key="2">
    <source>
        <dbReference type="PROSITE" id="PS50902"/>
    </source>
</evidence>
<feature type="domain" description="Flavodoxin-like" evidence="2">
    <location>
        <begin position="263"/>
        <end position="404"/>
    </location>
</feature>
<dbReference type="InterPro" id="IPR029039">
    <property type="entry name" value="Flavoprotein-like_sf"/>
</dbReference>
<dbReference type="GO" id="GO:0009055">
    <property type="term" value="F:electron transfer activity"/>
    <property type="evidence" value="ECO:0007669"/>
    <property type="project" value="InterPro"/>
</dbReference>
<keyword evidence="3" id="KW-0378">Hydrolase</keyword>
<dbReference type="KEGG" id="dwd:DSCW_36030"/>
<name>A0A5K7Z369_9BACT</name>
<evidence type="ECO:0000256" key="1">
    <source>
        <dbReference type="ARBA" id="ARBA00007121"/>
    </source>
</evidence>
<dbReference type="GO" id="GO:0010181">
    <property type="term" value="F:FMN binding"/>
    <property type="evidence" value="ECO:0007669"/>
    <property type="project" value="InterPro"/>
</dbReference>
<dbReference type="SUPFAM" id="SSF56281">
    <property type="entry name" value="Metallo-hydrolase/oxidoreductase"/>
    <property type="match status" value="1"/>
</dbReference>
<comment type="similarity">
    <text evidence="1">In the N-terminal section; belongs to the zinc metallo-hydrolase group 3 family.</text>
</comment>
<dbReference type="InterPro" id="IPR001279">
    <property type="entry name" value="Metallo-B-lactamas"/>
</dbReference>
<dbReference type="RefSeq" id="WP_155305039.1">
    <property type="nucleotide sequence ID" value="NZ_AP021875.1"/>
</dbReference>
<protein>
    <submittedName>
        <fullName evidence="3">MBL fold hydrolase</fullName>
    </submittedName>
</protein>
<dbReference type="EMBL" id="AP021875">
    <property type="protein sequence ID" value="BBO76186.1"/>
    <property type="molecule type" value="Genomic_DNA"/>
</dbReference>
<dbReference type="InterPro" id="IPR036866">
    <property type="entry name" value="RibonucZ/Hydroxyglut_hydro"/>
</dbReference>
<dbReference type="PROSITE" id="PS50902">
    <property type="entry name" value="FLAVODOXIN_LIKE"/>
    <property type="match status" value="1"/>
</dbReference>
<evidence type="ECO:0000313" key="4">
    <source>
        <dbReference type="Proteomes" id="UP000427769"/>
    </source>
</evidence>
<dbReference type="SUPFAM" id="SSF52218">
    <property type="entry name" value="Flavoproteins"/>
    <property type="match status" value="1"/>
</dbReference>
<evidence type="ECO:0000313" key="3">
    <source>
        <dbReference type="EMBL" id="BBO76186.1"/>
    </source>
</evidence>
<dbReference type="InterPro" id="IPR045761">
    <property type="entry name" value="ODP_dom"/>
</dbReference>
<dbReference type="Pfam" id="PF19583">
    <property type="entry name" value="ODP"/>
    <property type="match status" value="1"/>
</dbReference>
<dbReference type="PANTHER" id="PTHR43717">
    <property type="entry name" value="ANAEROBIC NITRIC OXIDE REDUCTASE FLAVORUBREDOXIN"/>
    <property type="match status" value="1"/>
</dbReference>
<dbReference type="GO" id="GO:0016787">
    <property type="term" value="F:hydrolase activity"/>
    <property type="evidence" value="ECO:0007669"/>
    <property type="project" value="UniProtKB-KW"/>
</dbReference>
<dbReference type="Gene3D" id="3.40.50.360">
    <property type="match status" value="1"/>
</dbReference>
<reference evidence="3 4" key="1">
    <citation type="submission" date="2019-11" db="EMBL/GenBank/DDBJ databases">
        <title>Comparative genomics of hydrocarbon-degrading Desulfosarcina strains.</title>
        <authorList>
            <person name="Watanabe M."/>
            <person name="Kojima H."/>
            <person name="Fukui M."/>
        </authorList>
    </citation>
    <scope>NUCLEOTIDE SEQUENCE [LARGE SCALE GENOMIC DNA]</scope>
    <source>
        <strain evidence="3 4">PP31</strain>
    </source>
</reference>
<dbReference type="PIRSF" id="PIRSF005243">
    <property type="entry name" value="ROO"/>
    <property type="match status" value="1"/>
</dbReference>